<feature type="transmembrane region" description="Helical" evidence="6">
    <location>
        <begin position="67"/>
        <end position="84"/>
    </location>
</feature>
<dbReference type="Pfam" id="PF01169">
    <property type="entry name" value="GDT1"/>
    <property type="match status" value="1"/>
</dbReference>
<dbReference type="GO" id="GO:0046873">
    <property type="term" value="F:metal ion transmembrane transporter activity"/>
    <property type="evidence" value="ECO:0007669"/>
    <property type="project" value="InterPro"/>
</dbReference>
<name>T1C827_9ZZZZ</name>
<reference evidence="7" key="2">
    <citation type="journal article" date="2014" name="ISME J.">
        <title>Microbial stratification in low pH oxic and suboxic macroscopic growths along an acid mine drainage.</title>
        <authorList>
            <person name="Mendez-Garcia C."/>
            <person name="Mesa V."/>
            <person name="Sprenger R.R."/>
            <person name="Richter M."/>
            <person name="Diez M.S."/>
            <person name="Solano J."/>
            <person name="Bargiela R."/>
            <person name="Golyshina O.V."/>
            <person name="Manteca A."/>
            <person name="Ramos J.L."/>
            <person name="Gallego J.R."/>
            <person name="Llorente I."/>
            <person name="Martins Dos Santos V.A."/>
            <person name="Jensen O.N."/>
            <person name="Pelaez A.I."/>
            <person name="Sanchez J."/>
            <person name="Ferrer M."/>
        </authorList>
    </citation>
    <scope>NUCLEOTIDE SEQUENCE</scope>
</reference>
<evidence type="ECO:0000256" key="5">
    <source>
        <dbReference type="ARBA" id="ARBA00023136"/>
    </source>
</evidence>
<dbReference type="EMBL" id="AUZX01006903">
    <property type="protein sequence ID" value="EQD61519.1"/>
    <property type="molecule type" value="Genomic_DNA"/>
</dbReference>
<keyword evidence="3 6" id="KW-0812">Transmembrane</keyword>
<protein>
    <submittedName>
        <fullName evidence="7">Protein belonging to Uncharacterized protein family UPF0016</fullName>
    </submittedName>
</protein>
<gene>
    <name evidence="7" type="ORF">B1A_09673</name>
</gene>
<comment type="subcellular location">
    <subcellularLocation>
        <location evidence="1">Membrane</location>
        <topology evidence="1">Multi-pass membrane protein</topology>
    </subcellularLocation>
</comment>
<keyword evidence="4 6" id="KW-1133">Transmembrane helix</keyword>
<evidence type="ECO:0000256" key="3">
    <source>
        <dbReference type="ARBA" id="ARBA00022692"/>
    </source>
</evidence>
<dbReference type="InterPro" id="IPR001727">
    <property type="entry name" value="GDT1-like"/>
</dbReference>
<evidence type="ECO:0000256" key="1">
    <source>
        <dbReference type="ARBA" id="ARBA00004141"/>
    </source>
</evidence>
<keyword evidence="5 6" id="KW-0472">Membrane</keyword>
<reference evidence="7" key="1">
    <citation type="submission" date="2013-08" db="EMBL/GenBank/DDBJ databases">
        <authorList>
            <person name="Mendez C."/>
            <person name="Richter M."/>
            <person name="Ferrer M."/>
            <person name="Sanchez J."/>
        </authorList>
    </citation>
    <scope>NUCLEOTIDE SEQUENCE</scope>
</reference>
<evidence type="ECO:0000313" key="7">
    <source>
        <dbReference type="EMBL" id="EQD61519.1"/>
    </source>
</evidence>
<organism evidence="7">
    <name type="scientific">mine drainage metagenome</name>
    <dbReference type="NCBI Taxonomy" id="410659"/>
    <lineage>
        <taxon>unclassified sequences</taxon>
        <taxon>metagenomes</taxon>
        <taxon>ecological metagenomes</taxon>
    </lineage>
</organism>
<sequence length="119" mass="13026">MEAFLASLSAVAIAEIGDRTQLLLLTLAARHRRPWPILSAMLVGTLASSVLAALIGERLGSALNPRLMNLLVGVSLIAMALWALQPERVHEAGLSRRSHGLFFRTLVSFPYRRDGRQDP</sequence>
<proteinExistence type="inferred from homology"/>
<comment type="caution">
    <text evidence="7">The sequence shown here is derived from an EMBL/GenBank/DDBJ whole genome shotgun (WGS) entry which is preliminary data.</text>
</comment>
<evidence type="ECO:0000256" key="4">
    <source>
        <dbReference type="ARBA" id="ARBA00022989"/>
    </source>
</evidence>
<dbReference type="AlphaFoldDB" id="T1C827"/>
<evidence type="ECO:0000256" key="6">
    <source>
        <dbReference type="SAM" id="Phobius"/>
    </source>
</evidence>
<evidence type="ECO:0000256" key="2">
    <source>
        <dbReference type="ARBA" id="ARBA00009190"/>
    </source>
</evidence>
<feature type="transmembrane region" description="Helical" evidence="6">
    <location>
        <begin position="35"/>
        <end position="55"/>
    </location>
</feature>
<feature type="non-terminal residue" evidence="7">
    <location>
        <position position="119"/>
    </location>
</feature>
<dbReference type="GO" id="GO:0016020">
    <property type="term" value="C:membrane"/>
    <property type="evidence" value="ECO:0007669"/>
    <property type="project" value="UniProtKB-SubCell"/>
</dbReference>
<comment type="similarity">
    <text evidence="2">Belongs to the GDT1 family.</text>
</comment>
<accession>T1C827</accession>